<proteinExistence type="inferred from homology"/>
<dbReference type="GO" id="GO:0055085">
    <property type="term" value="P:transmembrane transport"/>
    <property type="evidence" value="ECO:0007669"/>
    <property type="project" value="InterPro"/>
</dbReference>
<protein>
    <submittedName>
        <fullName evidence="9">Sugar ABC transporter permease</fullName>
    </submittedName>
</protein>
<feature type="domain" description="ABC transmembrane type-1" evidence="8">
    <location>
        <begin position="83"/>
        <end position="288"/>
    </location>
</feature>
<dbReference type="AlphaFoldDB" id="A0A7X0RRE9"/>
<evidence type="ECO:0000259" key="8">
    <source>
        <dbReference type="PROSITE" id="PS50928"/>
    </source>
</evidence>
<dbReference type="PROSITE" id="PS50928">
    <property type="entry name" value="ABC_TM1"/>
    <property type="match status" value="1"/>
</dbReference>
<feature type="transmembrane region" description="Helical" evidence="7">
    <location>
        <begin position="262"/>
        <end position="287"/>
    </location>
</feature>
<keyword evidence="4 7" id="KW-0812">Transmembrane</keyword>
<dbReference type="EMBL" id="JACJVP010000011">
    <property type="protein sequence ID" value="MBB6670879.1"/>
    <property type="molecule type" value="Genomic_DNA"/>
</dbReference>
<dbReference type="PANTHER" id="PTHR43227">
    <property type="entry name" value="BLL4140 PROTEIN"/>
    <property type="match status" value="1"/>
</dbReference>
<dbReference type="Gene3D" id="1.10.3720.10">
    <property type="entry name" value="MetI-like"/>
    <property type="match status" value="1"/>
</dbReference>
<dbReference type="RefSeq" id="WP_185142352.1">
    <property type="nucleotide sequence ID" value="NZ_JACJVP010000011.1"/>
</dbReference>
<dbReference type="InterPro" id="IPR050809">
    <property type="entry name" value="UgpAE/MalFG_permease"/>
</dbReference>
<keyword evidence="5 7" id="KW-1133">Transmembrane helix</keyword>
<evidence type="ECO:0000256" key="2">
    <source>
        <dbReference type="ARBA" id="ARBA00022448"/>
    </source>
</evidence>
<reference evidence="9 10" key="1">
    <citation type="submission" date="2020-08" db="EMBL/GenBank/DDBJ databases">
        <title>Cohnella phylogeny.</title>
        <authorList>
            <person name="Dunlap C."/>
        </authorList>
    </citation>
    <scope>NUCLEOTIDE SEQUENCE [LARGE SCALE GENOMIC DNA]</scope>
    <source>
        <strain evidence="9 10">DSM 28246</strain>
    </source>
</reference>
<gene>
    <name evidence="9" type="ORF">H7C19_09285</name>
</gene>
<dbReference type="SUPFAM" id="SSF161098">
    <property type="entry name" value="MetI-like"/>
    <property type="match status" value="1"/>
</dbReference>
<comment type="similarity">
    <text evidence="7">Belongs to the binding-protein-dependent transport system permease family.</text>
</comment>
<keyword evidence="6 7" id="KW-0472">Membrane</keyword>
<dbReference type="InterPro" id="IPR035906">
    <property type="entry name" value="MetI-like_sf"/>
</dbReference>
<feature type="transmembrane region" description="Helical" evidence="7">
    <location>
        <begin position="219"/>
        <end position="242"/>
    </location>
</feature>
<dbReference type="Pfam" id="PF00528">
    <property type="entry name" value="BPD_transp_1"/>
    <property type="match status" value="1"/>
</dbReference>
<sequence>MKETKQRHKGFLRSRLKQYGVGYLFILPWAIGFGALIAFPLGWSFFMSFHKVVATTGGFSYDFVGLQNFKDAFVKDNVFPIQLIEYVQEMLLMIPIIVIFSLLVSLLLNQRFPGRFLFRAVFFLPVIFATGQVLTELFAQNAGEIPFMDQYNLEPIVQKYVGEGLAQPVLSVLGKTVIILWYSGVQILIYIAGYQTIPKSVYEAVRIDGATPWDSFWKITLPATLPFISLNTLYTIVDLFTFPMNPVLEHVRKNMFKPDTGYGYSSALAWIYFAFIFVLLAIVLRLFSSSAKRRGGRA</sequence>
<keyword evidence="2 7" id="KW-0813">Transport</keyword>
<evidence type="ECO:0000256" key="4">
    <source>
        <dbReference type="ARBA" id="ARBA00022692"/>
    </source>
</evidence>
<organism evidence="9 10">
    <name type="scientific">Cohnella nanjingensis</name>
    <dbReference type="NCBI Taxonomy" id="1387779"/>
    <lineage>
        <taxon>Bacteria</taxon>
        <taxon>Bacillati</taxon>
        <taxon>Bacillota</taxon>
        <taxon>Bacilli</taxon>
        <taxon>Bacillales</taxon>
        <taxon>Paenibacillaceae</taxon>
        <taxon>Cohnella</taxon>
    </lineage>
</organism>
<dbReference type="Proteomes" id="UP000547209">
    <property type="component" value="Unassembled WGS sequence"/>
</dbReference>
<feature type="transmembrane region" description="Helical" evidence="7">
    <location>
        <begin position="178"/>
        <end position="198"/>
    </location>
</feature>
<accession>A0A7X0RRE9</accession>
<evidence type="ECO:0000256" key="1">
    <source>
        <dbReference type="ARBA" id="ARBA00004651"/>
    </source>
</evidence>
<dbReference type="CDD" id="cd06261">
    <property type="entry name" value="TM_PBP2"/>
    <property type="match status" value="1"/>
</dbReference>
<feature type="transmembrane region" description="Helical" evidence="7">
    <location>
        <begin position="90"/>
        <end position="109"/>
    </location>
</feature>
<feature type="transmembrane region" description="Helical" evidence="7">
    <location>
        <begin position="21"/>
        <end position="43"/>
    </location>
</feature>
<evidence type="ECO:0000313" key="9">
    <source>
        <dbReference type="EMBL" id="MBB6670879.1"/>
    </source>
</evidence>
<evidence type="ECO:0000256" key="5">
    <source>
        <dbReference type="ARBA" id="ARBA00022989"/>
    </source>
</evidence>
<evidence type="ECO:0000256" key="3">
    <source>
        <dbReference type="ARBA" id="ARBA00022475"/>
    </source>
</evidence>
<dbReference type="GO" id="GO:0005886">
    <property type="term" value="C:plasma membrane"/>
    <property type="evidence" value="ECO:0007669"/>
    <property type="project" value="UniProtKB-SubCell"/>
</dbReference>
<dbReference type="InterPro" id="IPR000515">
    <property type="entry name" value="MetI-like"/>
</dbReference>
<feature type="transmembrane region" description="Helical" evidence="7">
    <location>
        <begin position="116"/>
        <end position="134"/>
    </location>
</feature>
<dbReference type="PANTHER" id="PTHR43227:SF3">
    <property type="entry name" value="BINDING-PROTEIN-DEPENDENT TRANSPORT SYSTEMS INNER MEMBRANE COMPONENT"/>
    <property type="match status" value="1"/>
</dbReference>
<evidence type="ECO:0000313" key="10">
    <source>
        <dbReference type="Proteomes" id="UP000547209"/>
    </source>
</evidence>
<name>A0A7X0RRE9_9BACL</name>
<keyword evidence="10" id="KW-1185">Reference proteome</keyword>
<keyword evidence="3" id="KW-1003">Cell membrane</keyword>
<comment type="subcellular location">
    <subcellularLocation>
        <location evidence="1 7">Cell membrane</location>
        <topology evidence="1 7">Multi-pass membrane protein</topology>
    </subcellularLocation>
</comment>
<comment type="caution">
    <text evidence="9">The sequence shown here is derived from an EMBL/GenBank/DDBJ whole genome shotgun (WGS) entry which is preliminary data.</text>
</comment>
<evidence type="ECO:0000256" key="7">
    <source>
        <dbReference type="RuleBase" id="RU363032"/>
    </source>
</evidence>
<evidence type="ECO:0000256" key="6">
    <source>
        <dbReference type="ARBA" id="ARBA00023136"/>
    </source>
</evidence>